<dbReference type="Gene3D" id="1.40.20.10">
    <property type="entry name" value="CHAD domain"/>
    <property type="match status" value="1"/>
</dbReference>
<dbReference type="PROSITE" id="PS51707">
    <property type="entry name" value="CYTH"/>
    <property type="match status" value="1"/>
</dbReference>
<evidence type="ECO:0000259" key="2">
    <source>
        <dbReference type="PROSITE" id="PS51708"/>
    </source>
</evidence>
<dbReference type="SMART" id="SM01118">
    <property type="entry name" value="CYTH"/>
    <property type="match status" value="1"/>
</dbReference>
<dbReference type="CDD" id="cd07756">
    <property type="entry name" value="CYTH-like_Pase_CHAD"/>
    <property type="match status" value="1"/>
</dbReference>
<dbReference type="SUPFAM" id="SSF55154">
    <property type="entry name" value="CYTH-like phosphatases"/>
    <property type="match status" value="1"/>
</dbReference>
<keyword evidence="4" id="KW-1185">Reference proteome</keyword>
<dbReference type="PANTHER" id="PTHR39569">
    <property type="entry name" value="INORGANIC TRIPHOSPHATASE"/>
    <property type="match status" value="1"/>
</dbReference>
<dbReference type="SMART" id="SM00880">
    <property type="entry name" value="CHAD"/>
    <property type="match status" value="1"/>
</dbReference>
<reference evidence="3 4" key="1">
    <citation type="submission" date="2024-05" db="EMBL/GenBank/DDBJ databases">
        <authorList>
            <person name="Liu Q."/>
            <person name="Xin Y.-H."/>
        </authorList>
    </citation>
    <scope>NUCLEOTIDE SEQUENCE [LARGE SCALE GENOMIC DNA]</scope>
    <source>
        <strain evidence="3 4">CGMCC 1.15349</strain>
    </source>
</reference>
<evidence type="ECO:0000313" key="3">
    <source>
        <dbReference type="EMBL" id="MEN2786098.1"/>
    </source>
</evidence>
<comment type="caution">
    <text evidence="3">The sequence shown here is derived from an EMBL/GenBank/DDBJ whole genome shotgun (WGS) entry which is preliminary data.</text>
</comment>
<proteinExistence type="predicted"/>
<organism evidence="3 4">
    <name type="scientific">Sphingomonas qilianensis</name>
    <dbReference type="NCBI Taxonomy" id="1736690"/>
    <lineage>
        <taxon>Bacteria</taxon>
        <taxon>Pseudomonadati</taxon>
        <taxon>Pseudomonadota</taxon>
        <taxon>Alphaproteobacteria</taxon>
        <taxon>Sphingomonadales</taxon>
        <taxon>Sphingomonadaceae</taxon>
        <taxon>Sphingomonas</taxon>
    </lineage>
</organism>
<dbReference type="Proteomes" id="UP001404104">
    <property type="component" value="Unassembled WGS sequence"/>
</dbReference>
<gene>
    <name evidence="3" type="ORF">ABC969_06640</name>
</gene>
<dbReference type="Pfam" id="PF01928">
    <property type="entry name" value="CYTH"/>
    <property type="match status" value="1"/>
</dbReference>
<dbReference type="EMBL" id="JBDIMF010000002">
    <property type="protein sequence ID" value="MEN2786098.1"/>
    <property type="molecule type" value="Genomic_DNA"/>
</dbReference>
<feature type="domain" description="CYTH" evidence="1">
    <location>
        <begin position="2"/>
        <end position="196"/>
    </location>
</feature>
<dbReference type="InterPro" id="IPR039013">
    <property type="entry name" value="YgiF"/>
</dbReference>
<protein>
    <submittedName>
        <fullName evidence="3">CHAD domain-containing protein</fullName>
    </submittedName>
</protein>
<dbReference type="Pfam" id="PF05235">
    <property type="entry name" value="CHAD"/>
    <property type="match status" value="1"/>
</dbReference>
<evidence type="ECO:0000313" key="4">
    <source>
        <dbReference type="Proteomes" id="UP001404104"/>
    </source>
</evidence>
<dbReference type="InterPro" id="IPR033469">
    <property type="entry name" value="CYTH-like_dom_sf"/>
</dbReference>
<dbReference type="PANTHER" id="PTHR39569:SF1">
    <property type="entry name" value="INORGANIC TRIPHOSPHATASE"/>
    <property type="match status" value="1"/>
</dbReference>
<name>A0ABU9XS76_9SPHN</name>
<dbReference type="Gene3D" id="2.40.320.10">
    <property type="entry name" value="Hypothetical Protein Pfu-838710-001"/>
    <property type="match status" value="1"/>
</dbReference>
<accession>A0ABU9XS76</accession>
<evidence type="ECO:0000259" key="1">
    <source>
        <dbReference type="PROSITE" id="PS51707"/>
    </source>
</evidence>
<dbReference type="InterPro" id="IPR007899">
    <property type="entry name" value="CHAD_dom"/>
</dbReference>
<dbReference type="InterPro" id="IPR038186">
    <property type="entry name" value="CHAD_dom_sf"/>
</dbReference>
<sequence length="482" mass="53344">MAQEIELKLELTRDAANAIAVSDVLANAPKISQQCSIYFDTPESRLAKAGLSLRIRESGGKRVQTIKSDRGNAAGLFTRTERERTVQDDTPVLDDATLISPVLQDCADLIAPVFEVQIERRTWTLNEHDAEIELVLDRGEVIAGERRSPICELELELKHGPPTALFAIARRLAAVAPVRIGVLTKAERGYRLAGPVMKAVTAAPILISNEMSSAQAFQHIVQSCLRHFRLNEPLICGDDRAAALHQARVALRRLGSAFAVFKADIDHRGAGLADEVRWLASELGDARNLDVLIERTKPGSLQDQLAAARNRAYDRVAVILALPRARLLFLDLTEWVTTGGGLSATGNGAANDRPLQECAEAALTRFRRKVSRRKHLANATDETRHEIRKTAKKLRYTAEFFAALFKTPRQSRRYKRFLAALETLQDRLGALNDLATAKSMLETLCLAGNRHAAKVSGKGRRKRLLRLAAVAHKDWVGTKQFW</sequence>
<dbReference type="InterPro" id="IPR023577">
    <property type="entry name" value="CYTH_domain"/>
</dbReference>
<dbReference type="PROSITE" id="PS51708">
    <property type="entry name" value="CHAD"/>
    <property type="match status" value="1"/>
</dbReference>
<feature type="domain" description="CHAD" evidence="2">
    <location>
        <begin position="210"/>
        <end position="482"/>
    </location>
</feature>